<gene>
    <name evidence="1" type="ORF">LT40_19580</name>
</gene>
<dbReference type="RefSeq" id="WP_043192775.1">
    <property type="nucleotide sequence ID" value="NZ_CP009533.1"/>
</dbReference>
<dbReference type="KEGG" id="prh:LT40_19580"/>
<proteinExistence type="predicted"/>
<evidence type="ECO:0000313" key="2">
    <source>
        <dbReference type="Proteomes" id="UP000029499"/>
    </source>
</evidence>
<protein>
    <submittedName>
        <fullName evidence="1">Uncharacterized protein</fullName>
    </submittedName>
</protein>
<dbReference type="EMBL" id="CP009533">
    <property type="protein sequence ID" value="AIS19474.1"/>
    <property type="molecule type" value="Genomic_DNA"/>
</dbReference>
<evidence type="ECO:0000313" key="1">
    <source>
        <dbReference type="EMBL" id="AIS19474.1"/>
    </source>
</evidence>
<keyword evidence="2" id="KW-1185">Reference proteome</keyword>
<accession>A0A089YV50</accession>
<name>A0A089YV50_9PSED</name>
<organism evidence="1 2">
    <name type="scientific">Pseudomonas rhizosphaerae</name>
    <dbReference type="NCBI Taxonomy" id="216142"/>
    <lineage>
        <taxon>Bacteria</taxon>
        <taxon>Pseudomonadati</taxon>
        <taxon>Pseudomonadota</taxon>
        <taxon>Gammaproteobacteria</taxon>
        <taxon>Pseudomonadales</taxon>
        <taxon>Pseudomonadaceae</taxon>
        <taxon>Pseudomonas</taxon>
    </lineage>
</organism>
<sequence length="196" mass="21756">MNVSKIDSIQIAKPPAQGSKSAPEDTGNFRQTLMEVSNTALLRHDSVTLSPAATGMAERQREIERVRAQGQELGECGISRAELATSQVPKWMMGFANVIVEVVGSQTFETRLTPNATDDQMKEFSERLQVKKQAVLEAHGLWGLDALDQYVLMNTTPKLEALLHQDMNDVIRADSRLMELISEIGFYMTDVESSEV</sequence>
<reference evidence="1 2" key="1">
    <citation type="journal article" date="2015" name="J. Biotechnol.">
        <title>Complete genome sequence of Pseudomonas rhizosphaerae IH5T (=DSM 16299T), a phosphate-solubilizing rhizobacterium for bacterial biofertilizer.</title>
        <authorList>
            <person name="Kwak Y."/>
            <person name="Jung B.K."/>
            <person name="Shin J.H."/>
        </authorList>
    </citation>
    <scope>NUCLEOTIDE SEQUENCE [LARGE SCALE GENOMIC DNA]</scope>
    <source>
        <strain evidence="1">DSM 16299</strain>
    </source>
</reference>
<dbReference type="OrthoDB" id="9921011at2"/>
<dbReference type="AlphaFoldDB" id="A0A089YV50"/>
<dbReference type="HOGENOM" id="CLU_1389197_0_0_6"/>
<dbReference type="Proteomes" id="UP000029499">
    <property type="component" value="Chromosome"/>
</dbReference>